<evidence type="ECO:0000313" key="3">
    <source>
        <dbReference type="Proteomes" id="UP000075881"/>
    </source>
</evidence>
<dbReference type="Proteomes" id="UP000075881">
    <property type="component" value="Unassembled WGS sequence"/>
</dbReference>
<keyword evidence="3" id="KW-1185">Reference proteome</keyword>
<feature type="chain" id="PRO_5008125141" description="MD-2-related lipid-recognition domain-containing protein" evidence="1">
    <location>
        <begin position="24"/>
        <end position="203"/>
    </location>
</feature>
<protein>
    <recommendedName>
        <fullName evidence="4">MD-2-related lipid-recognition domain-containing protein</fullName>
    </recommendedName>
</protein>
<dbReference type="VEuPathDB" id="VectorBase:ACHR007129"/>
<evidence type="ECO:0000313" key="2">
    <source>
        <dbReference type="EnsemblMetazoa" id="ACHR007129-PA"/>
    </source>
</evidence>
<reference evidence="3" key="1">
    <citation type="submission" date="2013-03" db="EMBL/GenBank/DDBJ databases">
        <title>The Genome Sequence of Anopheles christyi ACHKN1017.</title>
        <authorList>
            <consortium name="The Broad Institute Genomics Platform"/>
            <person name="Neafsey D.E."/>
            <person name="Besansky N."/>
            <person name="Walker B."/>
            <person name="Young S.K."/>
            <person name="Zeng Q."/>
            <person name="Gargeya S."/>
            <person name="Fitzgerald M."/>
            <person name="Haas B."/>
            <person name="Abouelleil A."/>
            <person name="Allen A.W."/>
            <person name="Alvarado L."/>
            <person name="Arachchi H.M."/>
            <person name="Berlin A.M."/>
            <person name="Chapman S.B."/>
            <person name="Gainer-Dewar J."/>
            <person name="Goldberg J."/>
            <person name="Griggs A."/>
            <person name="Gujja S."/>
            <person name="Hansen M."/>
            <person name="Howarth C."/>
            <person name="Imamovic A."/>
            <person name="Ireland A."/>
            <person name="Larimer J."/>
            <person name="McCowan C."/>
            <person name="Murphy C."/>
            <person name="Pearson M."/>
            <person name="Poon T.W."/>
            <person name="Priest M."/>
            <person name="Roberts A."/>
            <person name="Saif S."/>
            <person name="Shea T."/>
            <person name="Sisk P."/>
            <person name="Sykes S."/>
            <person name="Wortman J."/>
            <person name="Nusbaum C."/>
            <person name="Birren B."/>
        </authorList>
    </citation>
    <scope>NUCLEOTIDE SEQUENCE [LARGE SCALE GENOMIC DNA]</scope>
    <source>
        <strain evidence="3">ACHKN1017</strain>
    </source>
</reference>
<dbReference type="AlphaFoldDB" id="A0A182K8P3"/>
<dbReference type="PANTHER" id="PTHR20898:SF0">
    <property type="entry name" value="DAEDALUS ON 3-RELATED"/>
    <property type="match status" value="1"/>
</dbReference>
<accession>A0A182K8P3</accession>
<sequence length="203" mass="24266">MLPCWNVLFFLGVLPWIWPCSYAQFGFNYSEEKNLTRPFKIKVHRVVCIDTPYEETILHECRTIFRRNQRPLLSVSLEVPKMYDYLMIHFQLYYKFTTYQTFLIDTKAEGCNLMRDHKSDPKLNYMYGVLNDMMSPIVHPCPFGNRTYIQQAMLKEENAPRSVPAGDYRMDVRLSSKTNVTVIWMQLYFEVRRKGILNSMLEW</sequence>
<feature type="signal peptide" evidence="1">
    <location>
        <begin position="1"/>
        <end position="23"/>
    </location>
</feature>
<keyword evidence="1" id="KW-0732">Signal</keyword>
<reference evidence="2" key="2">
    <citation type="submission" date="2020-05" db="UniProtKB">
        <authorList>
            <consortium name="EnsemblMetazoa"/>
        </authorList>
    </citation>
    <scope>IDENTIFICATION</scope>
    <source>
        <strain evidence="2">ACHKN1017</strain>
    </source>
</reference>
<dbReference type="PANTHER" id="PTHR20898">
    <property type="entry name" value="DAEDALUS ON 3-RELATED-RELATED"/>
    <property type="match status" value="1"/>
</dbReference>
<evidence type="ECO:0008006" key="4">
    <source>
        <dbReference type="Google" id="ProtNLM"/>
    </source>
</evidence>
<dbReference type="Pfam" id="PF06477">
    <property type="entry name" value="DUF1091"/>
    <property type="match status" value="1"/>
</dbReference>
<evidence type="ECO:0000256" key="1">
    <source>
        <dbReference type="SAM" id="SignalP"/>
    </source>
</evidence>
<name>A0A182K8P3_9DIPT</name>
<organism evidence="2 3">
    <name type="scientific">Anopheles christyi</name>
    <dbReference type="NCBI Taxonomy" id="43041"/>
    <lineage>
        <taxon>Eukaryota</taxon>
        <taxon>Metazoa</taxon>
        <taxon>Ecdysozoa</taxon>
        <taxon>Arthropoda</taxon>
        <taxon>Hexapoda</taxon>
        <taxon>Insecta</taxon>
        <taxon>Pterygota</taxon>
        <taxon>Neoptera</taxon>
        <taxon>Endopterygota</taxon>
        <taxon>Diptera</taxon>
        <taxon>Nematocera</taxon>
        <taxon>Culicoidea</taxon>
        <taxon>Culicidae</taxon>
        <taxon>Anophelinae</taxon>
        <taxon>Anopheles</taxon>
    </lineage>
</organism>
<proteinExistence type="predicted"/>
<dbReference type="EnsemblMetazoa" id="ACHR007129-RA">
    <property type="protein sequence ID" value="ACHR007129-PA"/>
    <property type="gene ID" value="ACHR007129"/>
</dbReference>
<dbReference type="InterPro" id="IPR010512">
    <property type="entry name" value="DUF1091"/>
</dbReference>